<reference evidence="8 9" key="1">
    <citation type="submission" date="2017-02" db="EMBL/GenBank/DDBJ databases">
        <title>Genome sequence of the nitrite-oxidizing bacterium Nitrobacter vulgaris strain Ab1.</title>
        <authorList>
            <person name="Mellbye B.L."/>
            <person name="Davis E.W."/>
            <person name="Spieck E."/>
            <person name="Chang J.H."/>
            <person name="Bottomley P.J."/>
            <person name="Sayavedra-Soto L.A."/>
        </authorList>
    </citation>
    <scope>NUCLEOTIDE SEQUENCE [LARGE SCALE GENOMIC DNA]</scope>
    <source>
        <strain evidence="8 9">Ab1</strain>
    </source>
</reference>
<comment type="caution">
    <text evidence="8">The sequence shown here is derived from an EMBL/GenBank/DDBJ whole genome shotgun (WGS) entry which is preliminary data.</text>
</comment>
<accession>A0A1V4HX56</accession>
<dbReference type="InterPro" id="IPR005000">
    <property type="entry name" value="Aldolase/citrate-lyase_domain"/>
</dbReference>
<dbReference type="STRING" id="29421.B2M20_12245"/>
<dbReference type="GO" id="GO:0000287">
    <property type="term" value="F:magnesium ion binding"/>
    <property type="evidence" value="ECO:0007669"/>
    <property type="project" value="TreeGrafter"/>
</dbReference>
<evidence type="ECO:0000256" key="4">
    <source>
        <dbReference type="ARBA" id="ARBA00022842"/>
    </source>
</evidence>
<evidence type="ECO:0000256" key="5">
    <source>
        <dbReference type="PIRSR" id="PIRSR015582-1"/>
    </source>
</evidence>
<evidence type="ECO:0000256" key="1">
    <source>
        <dbReference type="ARBA" id="ARBA00001946"/>
    </source>
</evidence>
<dbReference type="EMBL" id="MWPQ01000044">
    <property type="protein sequence ID" value="OPH82546.1"/>
    <property type="molecule type" value="Genomic_DNA"/>
</dbReference>
<feature type="binding site" evidence="5">
    <location>
        <position position="128"/>
    </location>
    <ligand>
        <name>substrate</name>
    </ligand>
</feature>
<feature type="binding site" evidence="5">
    <location>
        <position position="64"/>
    </location>
    <ligand>
        <name>substrate</name>
    </ligand>
</feature>
<keyword evidence="8" id="KW-0456">Lyase</keyword>
<evidence type="ECO:0000256" key="3">
    <source>
        <dbReference type="ARBA" id="ARBA00022723"/>
    </source>
</evidence>
<dbReference type="InterPro" id="IPR011206">
    <property type="entry name" value="Citrate_lyase_beta/mcl1/mcl2"/>
</dbReference>
<dbReference type="RefSeq" id="WP_079447315.1">
    <property type="nucleotide sequence ID" value="NZ_MWPQ01000044.1"/>
</dbReference>
<feature type="binding site" evidence="6">
    <location>
        <position position="159"/>
    </location>
    <ligand>
        <name>Mg(2+)</name>
        <dbReference type="ChEBI" id="CHEBI:18420"/>
    </ligand>
</feature>
<dbReference type="GO" id="GO:0006107">
    <property type="term" value="P:oxaloacetate metabolic process"/>
    <property type="evidence" value="ECO:0007669"/>
    <property type="project" value="TreeGrafter"/>
</dbReference>
<feature type="domain" description="HpcH/HpaI aldolase/citrate lyase" evidence="7">
    <location>
        <begin position="4"/>
        <end position="232"/>
    </location>
</feature>
<gene>
    <name evidence="8" type="ORF">B2M20_12245</name>
</gene>
<dbReference type="PIRSF" id="PIRSF015582">
    <property type="entry name" value="Cit_lyase_B"/>
    <property type="match status" value="1"/>
</dbReference>
<comment type="cofactor">
    <cofactor evidence="1">
        <name>Mg(2+)</name>
        <dbReference type="ChEBI" id="CHEBI:18420"/>
    </cofactor>
</comment>
<evidence type="ECO:0000313" key="8">
    <source>
        <dbReference type="EMBL" id="OPH82546.1"/>
    </source>
</evidence>
<dbReference type="Pfam" id="PF03328">
    <property type="entry name" value="HpcH_HpaI"/>
    <property type="match status" value="1"/>
</dbReference>
<dbReference type="GO" id="GO:0016829">
    <property type="term" value="F:lyase activity"/>
    <property type="evidence" value="ECO:0007669"/>
    <property type="project" value="UniProtKB-KW"/>
</dbReference>
<keyword evidence="9" id="KW-1185">Reference proteome</keyword>
<dbReference type="PANTHER" id="PTHR32308:SF0">
    <property type="entry name" value="HPCH_HPAI ALDOLASE_CITRATE LYASE DOMAIN-CONTAINING PROTEIN"/>
    <property type="match status" value="1"/>
</dbReference>
<dbReference type="OrthoDB" id="9800547at2"/>
<dbReference type="InterPro" id="IPR015813">
    <property type="entry name" value="Pyrv/PenolPyrv_kinase-like_dom"/>
</dbReference>
<evidence type="ECO:0000256" key="2">
    <source>
        <dbReference type="ARBA" id="ARBA00005568"/>
    </source>
</evidence>
<dbReference type="AlphaFoldDB" id="A0A1V4HX56"/>
<sequence length="296" mass="31226">MKWRSLLFVPADSDRKLARANTCGADALVLDLEDSVAPGRKAVARDAVKSFLCATARDWTFLVRINALGTGLTLADLAAVVRPGLDGILIPKVNGIQDVEQISHYVDVLEVAAGIPPGHVKLLAIATETPAAMLGFASYVRRNPGASARLAAMTWGAEDLSTALGALTNKEPNGDWTSPYQIARAQCLFAANAAGVLALDTLYSDFKDQAGLAESCRVARRDGFVGRLAIHPRQVATINACFTPSEADLAHARRVVAAFASQPDAGAVGIEGKMYDIPHLIAAKRALASVGEAIKE</sequence>
<evidence type="ECO:0000259" key="7">
    <source>
        <dbReference type="Pfam" id="PF03328"/>
    </source>
</evidence>
<evidence type="ECO:0000256" key="6">
    <source>
        <dbReference type="PIRSR" id="PIRSR015582-2"/>
    </source>
</evidence>
<protein>
    <submittedName>
        <fullName evidence="8">CoA ester lyase</fullName>
    </submittedName>
</protein>
<proteinExistence type="inferred from homology"/>
<dbReference type="PANTHER" id="PTHR32308">
    <property type="entry name" value="LYASE BETA SUBUNIT, PUTATIVE (AFU_ORTHOLOGUE AFUA_4G13030)-RELATED"/>
    <property type="match status" value="1"/>
</dbReference>
<comment type="similarity">
    <text evidence="2">Belongs to the HpcH/HpaI aldolase family.</text>
</comment>
<dbReference type="SUPFAM" id="SSF51621">
    <property type="entry name" value="Phosphoenolpyruvate/pyruvate domain"/>
    <property type="match status" value="1"/>
</dbReference>
<dbReference type="Proteomes" id="UP000189940">
    <property type="component" value="Unassembled WGS sequence"/>
</dbReference>
<evidence type="ECO:0000313" key="9">
    <source>
        <dbReference type="Proteomes" id="UP000189940"/>
    </source>
</evidence>
<dbReference type="InterPro" id="IPR040442">
    <property type="entry name" value="Pyrv_kinase-like_dom_sf"/>
</dbReference>
<keyword evidence="4 6" id="KW-0460">Magnesium</keyword>
<name>A0A1V4HX56_NITVU</name>
<feature type="binding site" evidence="6">
    <location>
        <position position="128"/>
    </location>
    <ligand>
        <name>Mg(2+)</name>
        <dbReference type="ChEBI" id="CHEBI:18420"/>
    </ligand>
</feature>
<organism evidence="8 9">
    <name type="scientific">Nitrobacter vulgaris</name>
    <dbReference type="NCBI Taxonomy" id="29421"/>
    <lineage>
        <taxon>Bacteria</taxon>
        <taxon>Pseudomonadati</taxon>
        <taxon>Pseudomonadota</taxon>
        <taxon>Alphaproteobacteria</taxon>
        <taxon>Hyphomicrobiales</taxon>
        <taxon>Nitrobacteraceae</taxon>
        <taxon>Nitrobacter</taxon>
    </lineage>
</organism>
<dbReference type="Gene3D" id="3.20.20.60">
    <property type="entry name" value="Phosphoenolpyruvate-binding domains"/>
    <property type="match status" value="1"/>
</dbReference>
<keyword evidence="3 6" id="KW-0479">Metal-binding</keyword>